<protein>
    <submittedName>
        <fullName evidence="2">GNAT family N-acetyltransferase</fullName>
    </submittedName>
</protein>
<sequence>MSDKIRIEEIPVSKIDDFWKIHIKYLVDDDIISDEEDIAYFSGEEYRGILKAHMERAVDKHHMIYFVSEEKKIGAAQYNTYSSEDGKCFILDFWVFPEFRNKGLGHECFKALEIYTKQDGAEYYEINSTKEDSVRFWKTLGFVENGKDEYDMPLYIKKMEG</sequence>
<evidence type="ECO:0000259" key="1">
    <source>
        <dbReference type="PROSITE" id="PS51186"/>
    </source>
</evidence>
<reference evidence="2" key="1">
    <citation type="submission" date="2019-04" db="EMBL/GenBank/DDBJ databases">
        <title>Evolution of Biomass-Degrading Anaerobic Consortia Revealed by Metagenomics.</title>
        <authorList>
            <person name="Peng X."/>
        </authorList>
    </citation>
    <scope>NUCLEOTIDE SEQUENCE</scope>
    <source>
        <strain evidence="2">SIG311</strain>
    </source>
</reference>
<evidence type="ECO:0000313" key="3">
    <source>
        <dbReference type="Proteomes" id="UP000766246"/>
    </source>
</evidence>
<organism evidence="2 3">
    <name type="scientific">Pseudobutyrivibrio ruminis</name>
    <dbReference type="NCBI Taxonomy" id="46206"/>
    <lineage>
        <taxon>Bacteria</taxon>
        <taxon>Bacillati</taxon>
        <taxon>Bacillota</taxon>
        <taxon>Clostridia</taxon>
        <taxon>Lachnospirales</taxon>
        <taxon>Lachnospiraceae</taxon>
        <taxon>Pseudobutyrivibrio</taxon>
    </lineage>
</organism>
<dbReference type="AlphaFoldDB" id="A0A927U9J9"/>
<dbReference type="Proteomes" id="UP000766246">
    <property type="component" value="Unassembled WGS sequence"/>
</dbReference>
<dbReference type="SUPFAM" id="SSF55729">
    <property type="entry name" value="Acyl-CoA N-acyltransferases (Nat)"/>
    <property type="match status" value="1"/>
</dbReference>
<dbReference type="CDD" id="cd04301">
    <property type="entry name" value="NAT_SF"/>
    <property type="match status" value="1"/>
</dbReference>
<dbReference type="PROSITE" id="PS51186">
    <property type="entry name" value="GNAT"/>
    <property type="match status" value="1"/>
</dbReference>
<gene>
    <name evidence="2" type="ORF">E7272_13850</name>
</gene>
<dbReference type="InterPro" id="IPR016181">
    <property type="entry name" value="Acyl_CoA_acyltransferase"/>
</dbReference>
<name>A0A927U9J9_9FIRM</name>
<dbReference type="Pfam" id="PF00583">
    <property type="entry name" value="Acetyltransf_1"/>
    <property type="match status" value="1"/>
</dbReference>
<dbReference type="EMBL" id="SVER01000061">
    <property type="protein sequence ID" value="MBE5920906.1"/>
    <property type="molecule type" value="Genomic_DNA"/>
</dbReference>
<accession>A0A927U9J9</accession>
<dbReference type="GO" id="GO:0016747">
    <property type="term" value="F:acyltransferase activity, transferring groups other than amino-acyl groups"/>
    <property type="evidence" value="ECO:0007669"/>
    <property type="project" value="InterPro"/>
</dbReference>
<dbReference type="Gene3D" id="3.40.630.30">
    <property type="match status" value="1"/>
</dbReference>
<feature type="domain" description="N-acetyltransferase" evidence="1">
    <location>
        <begin position="5"/>
        <end position="160"/>
    </location>
</feature>
<comment type="caution">
    <text evidence="2">The sequence shown here is derived from an EMBL/GenBank/DDBJ whole genome shotgun (WGS) entry which is preliminary data.</text>
</comment>
<proteinExistence type="predicted"/>
<dbReference type="InterPro" id="IPR000182">
    <property type="entry name" value="GNAT_dom"/>
</dbReference>
<evidence type="ECO:0000313" key="2">
    <source>
        <dbReference type="EMBL" id="MBE5920906.1"/>
    </source>
</evidence>